<evidence type="ECO:0000256" key="7">
    <source>
        <dbReference type="ARBA" id="ARBA00023288"/>
    </source>
</evidence>
<geneLocation type="plasmid" evidence="10">
    <name>unnamed</name>
</geneLocation>
<accession>W5SB72</accession>
<comment type="function">
    <text evidence="1 8">The Vlp and Vsp proteins are antigenically distinct proteins, only one vlp or vsp gene is transcriptionally active at any one time. Switching between these genes is a mechanism of host immune response evasion.</text>
</comment>
<comment type="subcellular location">
    <subcellularLocation>
        <location evidence="2 8">Cell outer membrane</location>
        <topology evidence="2 8">Lipid-anchor</topology>
    </subcellularLocation>
</comment>
<evidence type="ECO:0000256" key="8">
    <source>
        <dbReference type="RuleBase" id="RU363105"/>
    </source>
</evidence>
<dbReference type="Pfam" id="PF00921">
    <property type="entry name" value="Lipoprotein_2"/>
    <property type="match status" value="1"/>
</dbReference>
<evidence type="ECO:0000256" key="6">
    <source>
        <dbReference type="ARBA" id="ARBA00023237"/>
    </source>
</evidence>
<dbReference type="EMBL" id="CP004161">
    <property type="protein sequence ID" value="AHH04207.1"/>
    <property type="molecule type" value="Genomic_DNA"/>
</dbReference>
<evidence type="ECO:0000256" key="4">
    <source>
        <dbReference type="ARBA" id="ARBA00023136"/>
    </source>
</evidence>
<keyword evidence="9" id="KW-1133">Transmembrane helix</keyword>
<gene>
    <name evidence="10" type="ORF">BHY_1256</name>
</gene>
<dbReference type="AlphaFoldDB" id="W5SB72"/>
<organism evidence="10">
    <name type="scientific">Borrelia nietonii YOR</name>
    <dbReference type="NCBI Taxonomy" id="1293576"/>
    <lineage>
        <taxon>Bacteria</taxon>
        <taxon>Pseudomonadati</taxon>
        <taxon>Spirochaetota</taxon>
        <taxon>Spirochaetia</taxon>
        <taxon>Spirochaetales</taxon>
        <taxon>Borreliaceae</taxon>
        <taxon>Borrelia</taxon>
        <taxon>Borrelia nietonii</taxon>
    </lineage>
</organism>
<feature type="transmembrane region" description="Helical" evidence="9">
    <location>
        <begin position="27"/>
        <end position="45"/>
    </location>
</feature>
<reference evidence="10" key="1">
    <citation type="submission" date="2013-02" db="EMBL/GenBank/DDBJ databases">
        <title>Comparative genomics of Borrelia species.</title>
        <authorList>
            <person name="Schwan T.G."/>
            <person name="Raffel S.J."/>
            <person name="Porcella S.F."/>
        </authorList>
    </citation>
    <scope>NUCLEOTIDE SEQUENCE</scope>
    <source>
        <strain evidence="10">YOR</strain>
        <plasmid evidence="10">unnamed</plasmid>
    </source>
</reference>
<evidence type="ECO:0000256" key="1">
    <source>
        <dbReference type="ARBA" id="ARBA00003932"/>
    </source>
</evidence>
<evidence type="ECO:0000313" key="10">
    <source>
        <dbReference type="EMBL" id="AHH04207.1"/>
    </source>
</evidence>
<dbReference type="SUPFAM" id="SSF74748">
    <property type="entry name" value="Variable surface antigen VlsE"/>
    <property type="match status" value="1"/>
</dbReference>
<name>W5SB72_9SPIR</name>
<keyword evidence="3" id="KW-0732">Signal</keyword>
<evidence type="ECO:0000256" key="2">
    <source>
        <dbReference type="ARBA" id="ARBA00004459"/>
    </source>
</evidence>
<keyword evidence="5 8" id="KW-0564">Palmitate</keyword>
<keyword evidence="7 8" id="KW-0449">Lipoprotein</keyword>
<dbReference type="InterPro" id="IPR000680">
    <property type="entry name" value="Borrelia_lipo"/>
</dbReference>
<sequence>MSIPKSHCGFLFFYDIGKARKKMRKRIRAIIMTLFMVLVSCNSGGVAEDPQSKFLKSVIDLGNDFLNVCTSFGEMVGSVLGFGASIKKSAVENYFKRIQGTVTDIKTKLGQIV</sequence>
<evidence type="ECO:0000256" key="9">
    <source>
        <dbReference type="SAM" id="Phobius"/>
    </source>
</evidence>
<dbReference type="GO" id="GO:0009279">
    <property type="term" value="C:cell outer membrane"/>
    <property type="evidence" value="ECO:0007669"/>
    <property type="project" value="UniProtKB-SubCell"/>
</dbReference>
<evidence type="ECO:0000256" key="5">
    <source>
        <dbReference type="ARBA" id="ARBA00023139"/>
    </source>
</evidence>
<keyword evidence="9" id="KW-0812">Transmembrane</keyword>
<proteinExistence type="predicted"/>
<keyword evidence="10" id="KW-0614">Plasmid</keyword>
<keyword evidence="6 8" id="KW-0998">Cell outer membrane</keyword>
<evidence type="ECO:0000256" key="3">
    <source>
        <dbReference type="ARBA" id="ARBA00022729"/>
    </source>
</evidence>
<dbReference type="HOGENOM" id="CLU_054711_4_0_12"/>
<keyword evidence="4 8" id="KW-0472">Membrane</keyword>
<protein>
    <recommendedName>
        <fullName evidence="8">Variable large protein</fullName>
    </recommendedName>
</protein>